<reference evidence="14 15" key="1">
    <citation type="journal article" date="2007" name="Nature">
        <title>Evolution of genes and genomes on the Drosophila phylogeny.</title>
        <authorList>
            <consortium name="Drosophila 12 Genomes Consortium"/>
            <person name="Clark A.G."/>
            <person name="Eisen M.B."/>
            <person name="Smith D.R."/>
            <person name="Bergman C.M."/>
            <person name="Oliver B."/>
            <person name="Markow T.A."/>
            <person name="Kaufman T.C."/>
            <person name="Kellis M."/>
            <person name="Gelbart W."/>
            <person name="Iyer V.N."/>
            <person name="Pollard D.A."/>
            <person name="Sackton T.B."/>
            <person name="Larracuente A.M."/>
            <person name="Singh N.D."/>
            <person name="Abad J.P."/>
            <person name="Abt D.N."/>
            <person name="Adryan B."/>
            <person name="Aguade M."/>
            <person name="Akashi H."/>
            <person name="Anderson W.W."/>
            <person name="Aquadro C.F."/>
            <person name="Ardell D.H."/>
            <person name="Arguello R."/>
            <person name="Artieri C.G."/>
            <person name="Barbash D.A."/>
            <person name="Barker D."/>
            <person name="Barsanti P."/>
            <person name="Batterham P."/>
            <person name="Batzoglou S."/>
            <person name="Begun D."/>
            <person name="Bhutkar A."/>
            <person name="Blanco E."/>
            <person name="Bosak S.A."/>
            <person name="Bradley R.K."/>
            <person name="Brand A.D."/>
            <person name="Brent M.R."/>
            <person name="Brooks A.N."/>
            <person name="Brown R.H."/>
            <person name="Butlin R.K."/>
            <person name="Caggese C."/>
            <person name="Calvi B.R."/>
            <person name="Bernardo de Carvalho A."/>
            <person name="Caspi A."/>
            <person name="Castrezana S."/>
            <person name="Celniker S.E."/>
            <person name="Chang J.L."/>
            <person name="Chapple C."/>
            <person name="Chatterji S."/>
            <person name="Chinwalla A."/>
            <person name="Civetta A."/>
            <person name="Clifton S.W."/>
            <person name="Comeron J.M."/>
            <person name="Costello J.C."/>
            <person name="Coyne J.A."/>
            <person name="Daub J."/>
            <person name="David R.G."/>
            <person name="Delcher A.L."/>
            <person name="Delehaunty K."/>
            <person name="Do C.B."/>
            <person name="Ebling H."/>
            <person name="Edwards K."/>
            <person name="Eickbush T."/>
            <person name="Evans J.D."/>
            <person name="Filipski A."/>
            <person name="Findeiss S."/>
            <person name="Freyhult E."/>
            <person name="Fulton L."/>
            <person name="Fulton R."/>
            <person name="Garcia A.C."/>
            <person name="Gardiner A."/>
            <person name="Garfield D.A."/>
            <person name="Garvin B.E."/>
            <person name="Gibson G."/>
            <person name="Gilbert D."/>
            <person name="Gnerre S."/>
            <person name="Godfrey J."/>
            <person name="Good R."/>
            <person name="Gotea V."/>
            <person name="Gravely B."/>
            <person name="Greenberg A.J."/>
            <person name="Griffiths-Jones S."/>
            <person name="Gross S."/>
            <person name="Guigo R."/>
            <person name="Gustafson E.A."/>
            <person name="Haerty W."/>
            <person name="Hahn M.W."/>
            <person name="Halligan D.L."/>
            <person name="Halpern A.L."/>
            <person name="Halter G.M."/>
            <person name="Han M.V."/>
            <person name="Heger A."/>
            <person name="Hillier L."/>
            <person name="Hinrichs A.S."/>
            <person name="Holmes I."/>
            <person name="Hoskins R.A."/>
            <person name="Hubisz M.J."/>
            <person name="Hultmark D."/>
            <person name="Huntley M.A."/>
            <person name="Jaffe D.B."/>
            <person name="Jagadeeshan S."/>
            <person name="Jeck W.R."/>
            <person name="Johnson J."/>
            <person name="Jones C.D."/>
            <person name="Jordan W.C."/>
            <person name="Karpen G.H."/>
            <person name="Kataoka E."/>
            <person name="Keightley P.D."/>
            <person name="Kheradpour P."/>
            <person name="Kirkness E.F."/>
            <person name="Koerich L.B."/>
            <person name="Kristiansen K."/>
            <person name="Kudrna D."/>
            <person name="Kulathinal R.J."/>
            <person name="Kumar S."/>
            <person name="Kwok R."/>
            <person name="Lander E."/>
            <person name="Langley C.H."/>
            <person name="Lapoint R."/>
            <person name="Lazzaro B.P."/>
            <person name="Lee S.J."/>
            <person name="Levesque L."/>
            <person name="Li R."/>
            <person name="Lin C.F."/>
            <person name="Lin M.F."/>
            <person name="Lindblad-Toh K."/>
            <person name="Llopart A."/>
            <person name="Long M."/>
            <person name="Low L."/>
            <person name="Lozovsky E."/>
            <person name="Lu J."/>
            <person name="Luo M."/>
            <person name="Machado C.A."/>
            <person name="Makalowski W."/>
            <person name="Marzo M."/>
            <person name="Matsuda M."/>
            <person name="Matzkin L."/>
            <person name="McAllister B."/>
            <person name="McBride C.S."/>
            <person name="McKernan B."/>
            <person name="McKernan K."/>
            <person name="Mendez-Lago M."/>
            <person name="Minx P."/>
            <person name="Mollenhauer M.U."/>
            <person name="Montooth K."/>
            <person name="Mount S.M."/>
            <person name="Mu X."/>
            <person name="Myers E."/>
            <person name="Negre B."/>
            <person name="Newfeld S."/>
            <person name="Nielsen R."/>
            <person name="Noor M.A."/>
            <person name="O'Grady P."/>
            <person name="Pachter L."/>
            <person name="Papaceit M."/>
            <person name="Parisi M.J."/>
            <person name="Parisi M."/>
            <person name="Parts L."/>
            <person name="Pedersen J.S."/>
            <person name="Pesole G."/>
            <person name="Phillippy A.M."/>
            <person name="Ponting C.P."/>
            <person name="Pop M."/>
            <person name="Porcelli D."/>
            <person name="Powell J.R."/>
            <person name="Prohaska S."/>
            <person name="Pruitt K."/>
            <person name="Puig M."/>
            <person name="Quesneville H."/>
            <person name="Ram K.R."/>
            <person name="Rand D."/>
            <person name="Rasmussen M.D."/>
            <person name="Reed L.K."/>
            <person name="Reenan R."/>
            <person name="Reily A."/>
            <person name="Remington K.A."/>
            <person name="Rieger T.T."/>
            <person name="Ritchie M.G."/>
            <person name="Robin C."/>
            <person name="Rogers Y.H."/>
            <person name="Rohde C."/>
            <person name="Rozas J."/>
            <person name="Rubenfield M.J."/>
            <person name="Ruiz A."/>
            <person name="Russo S."/>
            <person name="Salzberg S.L."/>
            <person name="Sanchez-Gracia A."/>
            <person name="Saranga D.J."/>
            <person name="Sato H."/>
            <person name="Schaeffer S.W."/>
            <person name="Schatz M.C."/>
            <person name="Schlenke T."/>
            <person name="Schwartz R."/>
            <person name="Segarra C."/>
            <person name="Singh R.S."/>
            <person name="Sirot L."/>
            <person name="Sirota M."/>
            <person name="Sisneros N.B."/>
            <person name="Smith C.D."/>
            <person name="Smith T.F."/>
            <person name="Spieth J."/>
            <person name="Stage D.E."/>
            <person name="Stark A."/>
            <person name="Stephan W."/>
            <person name="Strausberg R.L."/>
            <person name="Strempel S."/>
            <person name="Sturgill D."/>
            <person name="Sutton G."/>
            <person name="Sutton G.G."/>
            <person name="Tao W."/>
            <person name="Teichmann S."/>
            <person name="Tobari Y.N."/>
            <person name="Tomimura Y."/>
            <person name="Tsolas J.M."/>
            <person name="Valente V.L."/>
            <person name="Venter E."/>
            <person name="Venter J.C."/>
            <person name="Vicario S."/>
            <person name="Vieira F.G."/>
            <person name="Vilella A.J."/>
            <person name="Villasante A."/>
            <person name="Walenz B."/>
            <person name="Wang J."/>
            <person name="Wasserman M."/>
            <person name="Watts T."/>
            <person name="Wilson D."/>
            <person name="Wilson R.K."/>
            <person name="Wing R.A."/>
            <person name="Wolfner M.F."/>
            <person name="Wong A."/>
            <person name="Wong G.K."/>
            <person name="Wu C.I."/>
            <person name="Wu G."/>
            <person name="Yamamoto D."/>
            <person name="Yang H.P."/>
            <person name="Yang S.P."/>
            <person name="Yorke J.A."/>
            <person name="Yoshida K."/>
            <person name="Zdobnov E."/>
            <person name="Zhang P."/>
            <person name="Zhang Y."/>
            <person name="Zimin A.V."/>
            <person name="Baldwin J."/>
            <person name="Abdouelleil A."/>
            <person name="Abdulkadir J."/>
            <person name="Abebe A."/>
            <person name="Abera B."/>
            <person name="Abreu J."/>
            <person name="Acer S.C."/>
            <person name="Aftuck L."/>
            <person name="Alexander A."/>
            <person name="An P."/>
            <person name="Anderson E."/>
            <person name="Anderson S."/>
            <person name="Arachi H."/>
            <person name="Azer M."/>
            <person name="Bachantsang P."/>
            <person name="Barry A."/>
            <person name="Bayul T."/>
            <person name="Berlin A."/>
            <person name="Bessette D."/>
            <person name="Bloom T."/>
            <person name="Blye J."/>
            <person name="Boguslavskiy L."/>
            <person name="Bonnet C."/>
            <person name="Boukhgalter B."/>
            <person name="Bourzgui I."/>
            <person name="Brown A."/>
            <person name="Cahill P."/>
            <person name="Channer S."/>
            <person name="Cheshatsang Y."/>
            <person name="Chuda L."/>
            <person name="Citroen M."/>
            <person name="Collymore A."/>
            <person name="Cooke P."/>
            <person name="Costello M."/>
            <person name="D'Aco K."/>
            <person name="Daza R."/>
            <person name="De Haan G."/>
            <person name="DeGray S."/>
            <person name="DeMaso C."/>
            <person name="Dhargay N."/>
            <person name="Dooley K."/>
            <person name="Dooley E."/>
            <person name="Doricent M."/>
            <person name="Dorje P."/>
            <person name="Dorjee K."/>
            <person name="Dupes A."/>
            <person name="Elong R."/>
            <person name="Falk J."/>
            <person name="Farina A."/>
            <person name="Faro S."/>
            <person name="Ferguson D."/>
            <person name="Fisher S."/>
            <person name="Foley C.D."/>
            <person name="Franke A."/>
            <person name="Friedrich D."/>
            <person name="Gadbois L."/>
            <person name="Gearin G."/>
            <person name="Gearin C.R."/>
            <person name="Giannoukos G."/>
            <person name="Goode T."/>
            <person name="Graham J."/>
            <person name="Grandbois E."/>
            <person name="Grewal S."/>
            <person name="Gyaltsen K."/>
            <person name="Hafez N."/>
            <person name="Hagos B."/>
            <person name="Hall J."/>
            <person name="Henson C."/>
            <person name="Hollinger A."/>
            <person name="Honan T."/>
            <person name="Huard M.D."/>
            <person name="Hughes L."/>
            <person name="Hurhula B."/>
            <person name="Husby M.E."/>
            <person name="Kamat A."/>
            <person name="Kanga B."/>
            <person name="Kashin S."/>
            <person name="Khazanovich D."/>
            <person name="Kisner P."/>
            <person name="Lance K."/>
            <person name="Lara M."/>
            <person name="Lee W."/>
            <person name="Lennon N."/>
            <person name="Letendre F."/>
            <person name="LeVine R."/>
            <person name="Lipovsky A."/>
            <person name="Liu X."/>
            <person name="Liu J."/>
            <person name="Liu S."/>
            <person name="Lokyitsang T."/>
            <person name="Lokyitsang Y."/>
            <person name="Lubonja R."/>
            <person name="Lui A."/>
            <person name="MacDonald P."/>
            <person name="Magnisalis V."/>
            <person name="Maru K."/>
            <person name="Matthews C."/>
            <person name="McCusker W."/>
            <person name="McDonough S."/>
            <person name="Mehta T."/>
            <person name="Meldrim J."/>
            <person name="Meneus L."/>
            <person name="Mihai O."/>
            <person name="Mihalev A."/>
            <person name="Mihova T."/>
            <person name="Mittelman R."/>
            <person name="Mlenga V."/>
            <person name="Montmayeur A."/>
            <person name="Mulrain L."/>
            <person name="Navidi A."/>
            <person name="Naylor J."/>
            <person name="Negash T."/>
            <person name="Nguyen T."/>
            <person name="Nguyen N."/>
            <person name="Nicol R."/>
            <person name="Norbu C."/>
            <person name="Norbu N."/>
            <person name="Novod N."/>
            <person name="O'Neill B."/>
            <person name="Osman S."/>
            <person name="Markiewicz E."/>
            <person name="Oyono O.L."/>
            <person name="Patti C."/>
            <person name="Phunkhang P."/>
            <person name="Pierre F."/>
            <person name="Priest M."/>
            <person name="Raghuraman S."/>
            <person name="Rege F."/>
            <person name="Reyes R."/>
            <person name="Rise C."/>
            <person name="Rogov P."/>
            <person name="Ross K."/>
            <person name="Ryan E."/>
            <person name="Settipalli S."/>
            <person name="Shea T."/>
            <person name="Sherpa N."/>
            <person name="Shi L."/>
            <person name="Shih D."/>
            <person name="Sparrow T."/>
            <person name="Spaulding J."/>
            <person name="Stalker J."/>
            <person name="Stange-Thomann N."/>
            <person name="Stavropoulos S."/>
            <person name="Stone C."/>
            <person name="Strader C."/>
            <person name="Tesfaye S."/>
            <person name="Thomson T."/>
            <person name="Thoulutsang Y."/>
            <person name="Thoulutsang D."/>
            <person name="Topham K."/>
            <person name="Topping I."/>
            <person name="Tsamla T."/>
            <person name="Vassiliev H."/>
            <person name="Vo A."/>
            <person name="Wangchuk T."/>
            <person name="Wangdi T."/>
            <person name="Weiand M."/>
            <person name="Wilkinson J."/>
            <person name="Wilson A."/>
            <person name="Yadav S."/>
            <person name="Young G."/>
            <person name="Yu Q."/>
            <person name="Zembek L."/>
            <person name="Zhong D."/>
            <person name="Zimmer A."/>
            <person name="Zwirko Z."/>
            <person name="Jaffe D.B."/>
            <person name="Alvarez P."/>
            <person name="Brockman W."/>
            <person name="Butler J."/>
            <person name="Chin C."/>
            <person name="Gnerre S."/>
            <person name="Grabherr M."/>
            <person name="Kleber M."/>
            <person name="Mauceli E."/>
            <person name="MacCallum I."/>
        </authorList>
    </citation>
    <scope>NUCLEOTIDE SEQUENCE [LARGE SCALE GENOMIC DNA]</scope>
    <source>
        <strain evidence="15">Tucson 15081-1352.22</strain>
    </source>
</reference>
<dbReference type="InterPro" id="IPR026055">
    <property type="entry name" value="FAR"/>
</dbReference>
<evidence type="ECO:0000259" key="12">
    <source>
        <dbReference type="Pfam" id="PF03015"/>
    </source>
</evidence>
<accession>B4KLZ2</accession>
<evidence type="ECO:0000313" key="15">
    <source>
        <dbReference type="Proteomes" id="UP000009192"/>
    </source>
</evidence>
<keyword evidence="15" id="KW-1185">Reference proteome</keyword>
<evidence type="ECO:0000256" key="5">
    <source>
        <dbReference type="ARBA" id="ARBA00022857"/>
    </source>
</evidence>
<evidence type="ECO:0000256" key="6">
    <source>
        <dbReference type="ARBA" id="ARBA00022989"/>
    </source>
</evidence>
<evidence type="ECO:0000256" key="1">
    <source>
        <dbReference type="ARBA" id="ARBA00004141"/>
    </source>
</evidence>
<keyword evidence="4 11" id="KW-0812">Transmembrane</keyword>
<dbReference type="InParanoid" id="B4KLZ2"/>
<dbReference type="SUPFAM" id="SSF51735">
    <property type="entry name" value="NAD(P)-binding Rossmann-fold domains"/>
    <property type="match status" value="1"/>
</dbReference>
<comment type="catalytic activity">
    <reaction evidence="10 11">
        <text>a long-chain fatty acyl-CoA + 2 NADPH + 2 H(+) = a long-chain primary fatty alcohol + 2 NADP(+) + CoA</text>
        <dbReference type="Rhea" id="RHEA:52716"/>
        <dbReference type="ChEBI" id="CHEBI:15378"/>
        <dbReference type="ChEBI" id="CHEBI:57287"/>
        <dbReference type="ChEBI" id="CHEBI:57783"/>
        <dbReference type="ChEBI" id="CHEBI:58349"/>
        <dbReference type="ChEBI" id="CHEBI:77396"/>
        <dbReference type="ChEBI" id="CHEBI:83139"/>
        <dbReference type="EC" id="1.2.1.84"/>
    </reaction>
</comment>
<dbReference type="OrthoDB" id="429813at2759"/>
<dbReference type="FunFam" id="3.40.50.720:FF:000143">
    <property type="entry name" value="Fatty acyl-CoA reductase"/>
    <property type="match status" value="1"/>
</dbReference>
<evidence type="ECO:0000259" key="13">
    <source>
        <dbReference type="Pfam" id="PF07993"/>
    </source>
</evidence>
<dbReference type="KEGG" id="dmo:Dmoj_GI21289"/>
<dbReference type="EMBL" id="CH933808">
    <property type="protein sequence ID" value="EDW10781.2"/>
    <property type="molecule type" value="Genomic_DNA"/>
</dbReference>
<sequence>MESEIKNFYKDKTVFITGASGFLGRVIIEKLLRETEVRRIYALIRPKRGKNIQDRIAEWKTVPLFEVLLKAKPDALDRVIGINGDCAEPDLGISAVDRKLLLQQVELVVHSAATVSFAEPLHVALDINTRATRCMLQLAKQMPRLGAFVHISTAYSNCVIHHITDRFYPEHLSCNVSQVLQLREALSTDLFDRMAPALLDKFPNTYTYTKALAEQLIETEAGDLPVCVFRPAAIVASHKEPITGWIDNLYGPIALLYGVAMGVLRVAPVNKQAPSNFVPVDGCSNLALAAAWRTAEESEQRRKNPAVPATATIYNYVPTGENSIRHEYFMRAAENERTDCLLPQCIWYPFLHTTKIVWLYKLATIFYHLIPGYLIDVALRLRGQKPRMIRIYDKIHKNIDVLQRFLLESWTFETPNVDRLWQCMSPVDQQLFDFNLNSLNWEKYLQQAFFGMCLYLSAVPITEETLKRSLQKMKRFLILHRLLQFSLICIAIICMYCL</sequence>
<dbReference type="HOGENOM" id="CLU_024661_0_2_1"/>
<dbReference type="GO" id="GO:0102965">
    <property type="term" value="F:alcohol-forming long-chain fatty acyl-CoA reductase activity"/>
    <property type="evidence" value="ECO:0007669"/>
    <property type="project" value="UniProtKB-EC"/>
</dbReference>
<dbReference type="Gene3D" id="3.40.50.720">
    <property type="entry name" value="NAD(P)-binding Rossmann-like Domain"/>
    <property type="match status" value="1"/>
</dbReference>
<dbReference type="CDD" id="cd05236">
    <property type="entry name" value="FAR-N_SDR_e"/>
    <property type="match status" value="1"/>
</dbReference>
<keyword evidence="7 11" id="KW-0560">Oxidoreductase</keyword>
<comment type="similarity">
    <text evidence="2 11">Belongs to the fatty acyl-CoA reductase family.</text>
</comment>
<evidence type="ECO:0000313" key="14">
    <source>
        <dbReference type="EMBL" id="EDW10781.2"/>
    </source>
</evidence>
<comment type="function">
    <text evidence="11">Catalyzes the reduction of fatty acyl-CoA to fatty alcohols.</text>
</comment>
<organism evidence="14 15">
    <name type="scientific">Drosophila mojavensis</name>
    <name type="common">Fruit fly</name>
    <dbReference type="NCBI Taxonomy" id="7230"/>
    <lineage>
        <taxon>Eukaryota</taxon>
        <taxon>Metazoa</taxon>
        <taxon>Ecdysozoa</taxon>
        <taxon>Arthropoda</taxon>
        <taxon>Hexapoda</taxon>
        <taxon>Insecta</taxon>
        <taxon>Pterygota</taxon>
        <taxon>Neoptera</taxon>
        <taxon>Endopterygota</taxon>
        <taxon>Diptera</taxon>
        <taxon>Brachycera</taxon>
        <taxon>Muscomorpha</taxon>
        <taxon>Ephydroidea</taxon>
        <taxon>Drosophilidae</taxon>
        <taxon>Drosophila</taxon>
    </lineage>
</organism>
<feature type="transmembrane region" description="Helical" evidence="11">
    <location>
        <begin position="476"/>
        <end position="496"/>
    </location>
</feature>
<dbReference type="Proteomes" id="UP000009192">
    <property type="component" value="Unassembled WGS sequence"/>
</dbReference>
<comment type="subcellular location">
    <subcellularLocation>
        <location evidence="1">Membrane</location>
        <topology evidence="1">Multi-pass membrane protein</topology>
    </subcellularLocation>
</comment>
<evidence type="ECO:0000256" key="4">
    <source>
        <dbReference type="ARBA" id="ARBA00022692"/>
    </source>
</evidence>
<dbReference type="PANTHER" id="PTHR11011:SF60">
    <property type="entry name" value="FATTY ACYL-COA REDUCTASE-RELATED"/>
    <property type="match status" value="1"/>
</dbReference>
<feature type="domain" description="Thioester reductase (TE)" evidence="13">
    <location>
        <begin position="16"/>
        <end position="285"/>
    </location>
</feature>
<dbReference type="CDD" id="cd09071">
    <property type="entry name" value="FAR_C"/>
    <property type="match status" value="1"/>
</dbReference>
<proteinExistence type="inferred from homology"/>
<evidence type="ECO:0000256" key="11">
    <source>
        <dbReference type="RuleBase" id="RU363097"/>
    </source>
</evidence>
<keyword evidence="9 11" id="KW-0472">Membrane</keyword>
<dbReference type="EC" id="1.2.1.84" evidence="11"/>
<dbReference type="GO" id="GO:0035336">
    <property type="term" value="P:long-chain fatty-acyl-CoA metabolic process"/>
    <property type="evidence" value="ECO:0007669"/>
    <property type="project" value="TreeGrafter"/>
</dbReference>
<dbReference type="PANTHER" id="PTHR11011">
    <property type="entry name" value="MALE STERILITY PROTEIN 2-RELATED"/>
    <property type="match status" value="1"/>
</dbReference>
<keyword evidence="5 11" id="KW-0521">NADP</keyword>
<feature type="transmembrane region" description="Helical" evidence="11">
    <location>
        <begin position="358"/>
        <end position="379"/>
    </location>
</feature>
<keyword evidence="3 11" id="KW-0444">Lipid biosynthesis</keyword>
<evidence type="ECO:0000256" key="8">
    <source>
        <dbReference type="ARBA" id="ARBA00023098"/>
    </source>
</evidence>
<dbReference type="eggNOG" id="KOG1221">
    <property type="taxonomic scope" value="Eukaryota"/>
</dbReference>
<dbReference type="InterPro" id="IPR033640">
    <property type="entry name" value="FAR_C"/>
</dbReference>
<dbReference type="AlphaFoldDB" id="B4KLZ2"/>
<evidence type="ECO:0000256" key="9">
    <source>
        <dbReference type="ARBA" id="ARBA00023136"/>
    </source>
</evidence>
<keyword evidence="8 11" id="KW-0443">Lipid metabolism</keyword>
<name>B4KLZ2_DROMO</name>
<dbReference type="InterPro" id="IPR013120">
    <property type="entry name" value="FAR_NAD-bd"/>
</dbReference>
<evidence type="ECO:0000256" key="2">
    <source>
        <dbReference type="ARBA" id="ARBA00005928"/>
    </source>
</evidence>
<keyword evidence="6 11" id="KW-1133">Transmembrane helix</keyword>
<evidence type="ECO:0000256" key="7">
    <source>
        <dbReference type="ARBA" id="ARBA00023002"/>
    </source>
</evidence>
<evidence type="ECO:0000256" key="3">
    <source>
        <dbReference type="ARBA" id="ARBA00022516"/>
    </source>
</evidence>
<dbReference type="GO" id="GO:0016020">
    <property type="term" value="C:membrane"/>
    <property type="evidence" value="ECO:0007669"/>
    <property type="project" value="UniProtKB-SubCell"/>
</dbReference>
<feature type="domain" description="Fatty acyl-CoA reductase C-terminal" evidence="12">
    <location>
        <begin position="367"/>
        <end position="456"/>
    </location>
</feature>
<protein>
    <recommendedName>
        <fullName evidence="11">Fatty acyl-CoA reductase</fullName>
        <ecNumber evidence="11">1.2.1.84</ecNumber>
    </recommendedName>
</protein>
<dbReference type="GO" id="GO:0080019">
    <property type="term" value="F:alcohol-forming very long-chain fatty acyl-CoA reductase activity"/>
    <property type="evidence" value="ECO:0007669"/>
    <property type="project" value="InterPro"/>
</dbReference>
<dbReference type="Pfam" id="PF03015">
    <property type="entry name" value="Sterile"/>
    <property type="match status" value="1"/>
</dbReference>
<evidence type="ECO:0000256" key="10">
    <source>
        <dbReference type="ARBA" id="ARBA00052530"/>
    </source>
</evidence>
<gene>
    <name evidence="14" type="primary">Dmoj\GI21289</name>
    <name evidence="14" type="ORF">Dmoj_GI21289</name>
</gene>
<dbReference type="GO" id="GO:0005777">
    <property type="term" value="C:peroxisome"/>
    <property type="evidence" value="ECO:0007669"/>
    <property type="project" value="TreeGrafter"/>
</dbReference>
<dbReference type="InterPro" id="IPR036291">
    <property type="entry name" value="NAD(P)-bd_dom_sf"/>
</dbReference>
<dbReference type="Pfam" id="PF07993">
    <property type="entry name" value="NAD_binding_4"/>
    <property type="match status" value="1"/>
</dbReference>